<feature type="compositionally biased region" description="Pro residues" evidence="1">
    <location>
        <begin position="359"/>
        <end position="371"/>
    </location>
</feature>
<feature type="compositionally biased region" description="Pro residues" evidence="1">
    <location>
        <begin position="183"/>
        <end position="200"/>
    </location>
</feature>
<feature type="domain" description="Poly(A) RNA polymerase mitochondrial-like central palm" evidence="2">
    <location>
        <begin position="233"/>
        <end position="303"/>
    </location>
</feature>
<dbReference type="VEuPathDB" id="FungiDB:AMAG_20426"/>
<dbReference type="CDD" id="cd05402">
    <property type="entry name" value="NT_PAP_TUTase"/>
    <property type="match status" value="1"/>
</dbReference>
<dbReference type="InterPro" id="IPR054708">
    <property type="entry name" value="MTPAP-like_central"/>
</dbReference>
<sequence length="696" mass="74299">MSPASAKDRDKDRIKDKEKDKDKDAAAAPKSRPRSSHHVVLVPSSPAAAANPPSPAPPTALEPDPTPTPPLPPPPPQARPGSRPGSRSGSGSTTPKSAPRAHAGRGGPRSRAGSREWLASRNHHHHHGHGHGPPTLTASRSLDALHFPTRSPRGAPRDDITKSWIPPLRRAPATAAAVAPASVPLPPLPPPPPPPPPAAPPVVHSATQTPNLATAPDGDILPRDLPANVEARLEAELWTLYEQLQPSAKNLAARRAFVDKLQRIFDDEWPALRLVVYPFGSSVNHLCMCTSDLDVCLTPATDEPPSALDDASTSGYASSSRHASTASSLDGCDTGPVGTGWAINGTGAGFPPFAMASGHPPPPPPPPPPMPMSTMAPPRSHQSHFHPHAHFPHHSHHHGGGHHHNGGHHHGHHRRHFASRSYDGGRRPRDVPAYLAAANSGNPGDLMRAIAVLLKKHGFRDVDMTKANARVPVVRFTDPALHLSCDINVNNPLALHNTLYVAHYVHQASVVAPLLMLVKYWTQRRALNDAANGSLSNYCWTMLVLYWLQRADIVPVLPMRAVNPAYADWEDQRTDAPIPIPARESMPIAAPPNVAHGTHVVDAHGKRRSLAAAFYGFFRYFAVEFDDTNTVVALRGSETVDWDAVRMMVADVDSTPPPGAVLPKGVEVVVGVAVACAGLPSALCRGPAEPDAQFGE</sequence>
<dbReference type="SUPFAM" id="SSF81631">
    <property type="entry name" value="PAP/OAS1 substrate-binding domain"/>
    <property type="match status" value="1"/>
</dbReference>
<feature type="compositionally biased region" description="Low complexity" evidence="1">
    <location>
        <begin position="38"/>
        <end position="51"/>
    </location>
</feature>
<reference evidence="4" key="2">
    <citation type="submission" date="2009-11" db="EMBL/GenBank/DDBJ databases">
        <title>The Genome Sequence of Allomyces macrogynus strain ATCC 38327.</title>
        <authorList>
            <consortium name="The Broad Institute Genome Sequencing Platform"/>
            <person name="Russ C."/>
            <person name="Cuomo C."/>
            <person name="Shea T."/>
            <person name="Young S.K."/>
            <person name="Zeng Q."/>
            <person name="Koehrsen M."/>
            <person name="Haas B."/>
            <person name="Borodovsky M."/>
            <person name="Guigo R."/>
            <person name="Alvarado L."/>
            <person name="Berlin A."/>
            <person name="Borenstein D."/>
            <person name="Chen Z."/>
            <person name="Engels R."/>
            <person name="Freedman E."/>
            <person name="Gellesch M."/>
            <person name="Goldberg J."/>
            <person name="Griggs A."/>
            <person name="Gujja S."/>
            <person name="Heiman D."/>
            <person name="Hepburn T."/>
            <person name="Howarth C."/>
            <person name="Jen D."/>
            <person name="Larson L."/>
            <person name="Lewis B."/>
            <person name="Mehta T."/>
            <person name="Park D."/>
            <person name="Pearson M."/>
            <person name="Roberts A."/>
            <person name="Saif S."/>
            <person name="Shenoy N."/>
            <person name="Sisk P."/>
            <person name="Stolte C."/>
            <person name="Sykes S."/>
            <person name="Walk T."/>
            <person name="White J."/>
            <person name="Yandava C."/>
            <person name="Burger G."/>
            <person name="Gray M.W."/>
            <person name="Holland P.W.H."/>
            <person name="King N."/>
            <person name="Lang F.B.F."/>
            <person name="Roger A.J."/>
            <person name="Ruiz-Trillo I."/>
            <person name="Lander E."/>
            <person name="Nusbaum C."/>
        </authorList>
    </citation>
    <scope>NUCLEOTIDE SEQUENCE [LARGE SCALE GENOMIC DNA]</scope>
    <source>
        <strain evidence="4">ATCC 38327</strain>
    </source>
</reference>
<keyword evidence="4" id="KW-1185">Reference proteome</keyword>
<dbReference type="Gene3D" id="1.10.1410.10">
    <property type="match status" value="1"/>
</dbReference>
<accession>A0A0L0TB63</accession>
<reference evidence="3 4" key="1">
    <citation type="submission" date="2009-11" db="EMBL/GenBank/DDBJ databases">
        <title>Annotation of Allomyces macrogynus ATCC 38327.</title>
        <authorList>
            <consortium name="The Broad Institute Genome Sequencing Platform"/>
            <person name="Russ C."/>
            <person name="Cuomo C."/>
            <person name="Burger G."/>
            <person name="Gray M.W."/>
            <person name="Holland P.W.H."/>
            <person name="King N."/>
            <person name="Lang F.B.F."/>
            <person name="Roger A.J."/>
            <person name="Ruiz-Trillo I."/>
            <person name="Young S.K."/>
            <person name="Zeng Q."/>
            <person name="Gargeya S."/>
            <person name="Fitzgerald M."/>
            <person name="Haas B."/>
            <person name="Abouelleil A."/>
            <person name="Alvarado L."/>
            <person name="Arachchi H.M."/>
            <person name="Berlin A."/>
            <person name="Chapman S.B."/>
            <person name="Gearin G."/>
            <person name="Goldberg J."/>
            <person name="Griggs A."/>
            <person name="Gujja S."/>
            <person name="Hansen M."/>
            <person name="Heiman D."/>
            <person name="Howarth C."/>
            <person name="Larimer J."/>
            <person name="Lui A."/>
            <person name="MacDonald P.J.P."/>
            <person name="McCowen C."/>
            <person name="Montmayeur A."/>
            <person name="Murphy C."/>
            <person name="Neiman D."/>
            <person name="Pearson M."/>
            <person name="Priest M."/>
            <person name="Roberts A."/>
            <person name="Saif S."/>
            <person name="Shea T."/>
            <person name="Sisk P."/>
            <person name="Stolte C."/>
            <person name="Sykes S."/>
            <person name="Wortman J."/>
            <person name="Nusbaum C."/>
            <person name="Birren B."/>
        </authorList>
    </citation>
    <scope>NUCLEOTIDE SEQUENCE [LARGE SCALE GENOMIC DNA]</scope>
    <source>
        <strain evidence="3 4">ATCC 38327</strain>
    </source>
</reference>
<feature type="region of interest" description="Disordered" evidence="1">
    <location>
        <begin position="351"/>
        <end position="425"/>
    </location>
</feature>
<feature type="compositionally biased region" description="Pro residues" evidence="1">
    <location>
        <begin position="52"/>
        <end position="78"/>
    </location>
</feature>
<feature type="compositionally biased region" description="Basic residues" evidence="1">
    <location>
        <begin position="121"/>
        <end position="130"/>
    </location>
</feature>
<dbReference type="EMBL" id="GG745376">
    <property type="protein sequence ID" value="KNE72023.1"/>
    <property type="molecule type" value="Genomic_DNA"/>
</dbReference>
<evidence type="ECO:0000313" key="4">
    <source>
        <dbReference type="Proteomes" id="UP000054350"/>
    </source>
</evidence>
<dbReference type="PANTHER" id="PTHR12271:SF40">
    <property type="entry name" value="POLY(A) RNA POLYMERASE GLD2"/>
    <property type="match status" value="1"/>
</dbReference>
<dbReference type="Gene3D" id="3.30.460.10">
    <property type="entry name" value="Beta Polymerase, domain 2"/>
    <property type="match status" value="1"/>
</dbReference>
<feature type="compositionally biased region" description="Basic residues" evidence="1">
    <location>
        <begin position="381"/>
        <end position="418"/>
    </location>
</feature>
<feature type="compositionally biased region" description="Low complexity" evidence="1">
    <location>
        <begin position="317"/>
        <end position="328"/>
    </location>
</feature>
<gene>
    <name evidence="3" type="ORF">AMAG_20426</name>
</gene>
<dbReference type="GO" id="GO:0031123">
    <property type="term" value="P:RNA 3'-end processing"/>
    <property type="evidence" value="ECO:0007669"/>
    <property type="project" value="TreeGrafter"/>
</dbReference>
<dbReference type="InterPro" id="IPR043519">
    <property type="entry name" value="NT_sf"/>
</dbReference>
<feature type="compositionally biased region" description="Basic and acidic residues" evidence="1">
    <location>
        <begin position="1"/>
        <end position="25"/>
    </location>
</feature>
<evidence type="ECO:0000259" key="2">
    <source>
        <dbReference type="Pfam" id="PF22600"/>
    </source>
</evidence>
<name>A0A0L0TB63_ALLM3</name>
<organism evidence="3 4">
    <name type="scientific">Allomyces macrogynus (strain ATCC 38327)</name>
    <name type="common">Allomyces javanicus var. macrogynus</name>
    <dbReference type="NCBI Taxonomy" id="578462"/>
    <lineage>
        <taxon>Eukaryota</taxon>
        <taxon>Fungi</taxon>
        <taxon>Fungi incertae sedis</taxon>
        <taxon>Blastocladiomycota</taxon>
        <taxon>Blastocladiomycetes</taxon>
        <taxon>Blastocladiales</taxon>
        <taxon>Blastocladiaceae</taxon>
        <taxon>Allomyces</taxon>
    </lineage>
</organism>
<dbReference type="STRING" id="578462.A0A0L0TB63"/>
<dbReference type="SUPFAM" id="SSF81301">
    <property type="entry name" value="Nucleotidyltransferase"/>
    <property type="match status" value="1"/>
</dbReference>
<feature type="region of interest" description="Disordered" evidence="1">
    <location>
        <begin position="304"/>
        <end position="331"/>
    </location>
</feature>
<protein>
    <recommendedName>
        <fullName evidence="2">Poly(A) RNA polymerase mitochondrial-like central palm domain-containing protein</fullName>
    </recommendedName>
</protein>
<dbReference type="AlphaFoldDB" id="A0A0L0TB63"/>
<proteinExistence type="predicted"/>
<dbReference type="PANTHER" id="PTHR12271">
    <property type="entry name" value="POLY A POLYMERASE CID PAP -RELATED"/>
    <property type="match status" value="1"/>
</dbReference>
<evidence type="ECO:0000313" key="3">
    <source>
        <dbReference type="EMBL" id="KNE72023.1"/>
    </source>
</evidence>
<dbReference type="OrthoDB" id="2274644at2759"/>
<dbReference type="Pfam" id="PF22600">
    <property type="entry name" value="MTPAP-like_central"/>
    <property type="match status" value="2"/>
</dbReference>
<evidence type="ECO:0000256" key="1">
    <source>
        <dbReference type="SAM" id="MobiDB-lite"/>
    </source>
</evidence>
<feature type="compositionally biased region" description="Low complexity" evidence="1">
    <location>
        <begin position="79"/>
        <end position="101"/>
    </location>
</feature>
<feature type="region of interest" description="Disordered" evidence="1">
    <location>
        <begin position="1"/>
        <end position="166"/>
    </location>
</feature>
<dbReference type="eggNOG" id="KOG2277">
    <property type="taxonomic scope" value="Eukaryota"/>
</dbReference>
<dbReference type="PRINTS" id="PR01217">
    <property type="entry name" value="PRICHEXTENSN"/>
</dbReference>
<dbReference type="GO" id="GO:0010605">
    <property type="term" value="P:negative regulation of macromolecule metabolic process"/>
    <property type="evidence" value="ECO:0007669"/>
    <property type="project" value="UniProtKB-ARBA"/>
</dbReference>
<dbReference type="Proteomes" id="UP000054350">
    <property type="component" value="Unassembled WGS sequence"/>
</dbReference>
<feature type="region of interest" description="Disordered" evidence="1">
    <location>
        <begin position="182"/>
        <end position="204"/>
    </location>
</feature>
<feature type="domain" description="Poly(A) RNA polymerase mitochondrial-like central palm" evidence="2">
    <location>
        <begin position="448"/>
        <end position="505"/>
    </location>
</feature>
<dbReference type="GO" id="GO:0016779">
    <property type="term" value="F:nucleotidyltransferase activity"/>
    <property type="evidence" value="ECO:0007669"/>
    <property type="project" value="UniProtKB-ARBA"/>
</dbReference>